<dbReference type="InterPro" id="IPR043129">
    <property type="entry name" value="ATPase_NBD"/>
</dbReference>
<name>A0A1F6Y978_9BACT</name>
<reference evidence="1 2" key="1">
    <citation type="journal article" date="2016" name="Nat. Commun.">
        <title>Thousands of microbial genomes shed light on interconnected biogeochemical processes in an aquifer system.</title>
        <authorList>
            <person name="Anantharaman K."/>
            <person name="Brown C.T."/>
            <person name="Hug L.A."/>
            <person name="Sharon I."/>
            <person name="Castelle C.J."/>
            <person name="Probst A.J."/>
            <person name="Thomas B.C."/>
            <person name="Singh A."/>
            <person name="Wilkins M.J."/>
            <person name="Karaoz U."/>
            <person name="Brodie E.L."/>
            <person name="Williams K.H."/>
            <person name="Hubbard S.S."/>
            <person name="Banfield J.F."/>
        </authorList>
    </citation>
    <scope>NUCLEOTIDE SEQUENCE [LARGE SCALE GENOMIC DNA]</scope>
</reference>
<dbReference type="Gene3D" id="3.30.1490.300">
    <property type="match status" value="1"/>
</dbReference>
<organism evidence="1 2">
    <name type="scientific">Candidatus Nomurabacteria bacterium RIFCSPLOWO2_12_FULL_46_14</name>
    <dbReference type="NCBI Taxonomy" id="1801797"/>
    <lineage>
        <taxon>Bacteria</taxon>
        <taxon>Candidatus Nomuraibacteriota</taxon>
    </lineage>
</organism>
<sequence length="393" mass="44181">MGIFSKSKKQKENLAIVLDLGSSSVGGAVFRARKGSAPQMIYSVREEIMPEKNFNFEKFMKSALQALEEIARDIVLRGFGRPRRVFVVLASPWHVSEIRTINYSKNTSFTFSVALAEGLIEKEIALFQSELNRKYKREKMRPIELKNIKIALNGYVAPEPLNQKAQELAMTLFIAMSSENVLNQIEEGLARHFRRGDIKFSSFTMAAFAVARDLFQEDSEFILIDIGGEVTDMSMVKEEELREAASFPIGANFIFREIAAELSATLPEAKSLFYLYKDGHGDTASTARLEPIMKSLKSKWLQSFQESLANLSHDLSIPSTIFFTAEKELAGFFAELIKGEQFNQYTLTDSKFKVIPLHGATLAPFADIARDASPDPYLLIACVYLSRTLSVKF</sequence>
<dbReference type="STRING" id="1801797.A3G06_00945"/>
<dbReference type="Gene3D" id="3.30.420.40">
    <property type="match status" value="2"/>
</dbReference>
<dbReference type="EMBL" id="MFVV01000032">
    <property type="protein sequence ID" value="OGJ02899.1"/>
    <property type="molecule type" value="Genomic_DNA"/>
</dbReference>
<proteinExistence type="predicted"/>
<evidence type="ECO:0000313" key="2">
    <source>
        <dbReference type="Proteomes" id="UP000176192"/>
    </source>
</evidence>
<accession>A0A1F6Y978</accession>
<gene>
    <name evidence="1" type="ORF">A3G06_00945</name>
</gene>
<dbReference type="Proteomes" id="UP000176192">
    <property type="component" value="Unassembled WGS sequence"/>
</dbReference>
<evidence type="ECO:0000313" key="1">
    <source>
        <dbReference type="EMBL" id="OGJ02899.1"/>
    </source>
</evidence>
<dbReference type="SUPFAM" id="SSF53067">
    <property type="entry name" value="Actin-like ATPase domain"/>
    <property type="match status" value="1"/>
</dbReference>
<comment type="caution">
    <text evidence="1">The sequence shown here is derived from an EMBL/GenBank/DDBJ whole genome shotgun (WGS) entry which is preliminary data.</text>
</comment>
<dbReference type="AlphaFoldDB" id="A0A1F6Y978"/>
<protein>
    <submittedName>
        <fullName evidence="1">Uncharacterized protein</fullName>
    </submittedName>
</protein>